<evidence type="ECO:0000313" key="5">
    <source>
        <dbReference type="EMBL" id="CAB4914135.1"/>
    </source>
</evidence>
<dbReference type="CDD" id="cd05233">
    <property type="entry name" value="SDR_c"/>
    <property type="match status" value="1"/>
</dbReference>
<dbReference type="InterPro" id="IPR002347">
    <property type="entry name" value="SDR_fam"/>
</dbReference>
<dbReference type="EMBL" id="CAFBOS010000001">
    <property type="protein sequence ID" value="CAB4975251.1"/>
    <property type="molecule type" value="Genomic_DNA"/>
</dbReference>
<dbReference type="Pfam" id="PF13561">
    <property type="entry name" value="adh_short_C2"/>
    <property type="match status" value="1"/>
</dbReference>
<dbReference type="SUPFAM" id="SSF51735">
    <property type="entry name" value="NAD(P)-binding Rossmann-fold domains"/>
    <property type="match status" value="1"/>
</dbReference>
<reference evidence="6" key="1">
    <citation type="submission" date="2020-05" db="EMBL/GenBank/DDBJ databases">
        <authorList>
            <person name="Chiriac C."/>
            <person name="Salcher M."/>
            <person name="Ghai R."/>
            <person name="Kavagutti S V."/>
        </authorList>
    </citation>
    <scope>NUCLEOTIDE SEQUENCE</scope>
</reference>
<dbReference type="EMBL" id="CAFABA010000002">
    <property type="protein sequence ID" value="CAB4812261.1"/>
    <property type="molecule type" value="Genomic_DNA"/>
</dbReference>
<dbReference type="FunFam" id="3.40.50.720:FF:000084">
    <property type="entry name" value="Short-chain dehydrogenase reductase"/>
    <property type="match status" value="1"/>
</dbReference>
<evidence type="ECO:0000256" key="2">
    <source>
        <dbReference type="ARBA" id="ARBA00023002"/>
    </source>
</evidence>
<comment type="similarity">
    <text evidence="1">Belongs to the short-chain dehydrogenases/reductases (SDR) family.</text>
</comment>
<dbReference type="Gene3D" id="3.40.50.720">
    <property type="entry name" value="NAD(P)-binding Rossmann-like Domain"/>
    <property type="match status" value="1"/>
</dbReference>
<dbReference type="EMBL" id="CAFBMH010000063">
    <property type="protein sequence ID" value="CAB4914135.1"/>
    <property type="molecule type" value="Genomic_DNA"/>
</dbReference>
<dbReference type="AlphaFoldDB" id="A0A6J7M3G3"/>
<name>A0A6J7M3G3_9ZZZZ</name>
<keyword evidence="2" id="KW-0560">Oxidoreductase</keyword>
<dbReference type="PANTHER" id="PTHR43639">
    <property type="entry name" value="OXIDOREDUCTASE, SHORT-CHAIN DEHYDROGENASE/REDUCTASE FAMILY (AFU_ORTHOLOGUE AFUA_5G02870)"/>
    <property type="match status" value="1"/>
</dbReference>
<dbReference type="InterPro" id="IPR036291">
    <property type="entry name" value="NAD(P)-bd_dom_sf"/>
</dbReference>
<dbReference type="PRINTS" id="PR00081">
    <property type="entry name" value="GDHRDH"/>
</dbReference>
<organism evidence="6">
    <name type="scientific">freshwater metagenome</name>
    <dbReference type="NCBI Taxonomy" id="449393"/>
    <lineage>
        <taxon>unclassified sequences</taxon>
        <taxon>metagenomes</taxon>
        <taxon>ecological metagenomes</taxon>
    </lineage>
</organism>
<evidence type="ECO:0000256" key="1">
    <source>
        <dbReference type="ARBA" id="ARBA00006484"/>
    </source>
</evidence>
<protein>
    <submittedName>
        <fullName evidence="6">Unannotated protein</fullName>
    </submittedName>
</protein>
<proteinExistence type="inferred from homology"/>
<dbReference type="GO" id="GO:0016491">
    <property type="term" value="F:oxidoreductase activity"/>
    <property type="evidence" value="ECO:0007669"/>
    <property type="project" value="UniProtKB-KW"/>
</dbReference>
<dbReference type="EMBL" id="CAEZYR010000009">
    <property type="protein sequence ID" value="CAB4730095.1"/>
    <property type="molecule type" value="Genomic_DNA"/>
</dbReference>
<dbReference type="PANTHER" id="PTHR43639:SF1">
    <property type="entry name" value="SHORT-CHAIN DEHYDROGENASE_REDUCTASE FAMILY PROTEIN"/>
    <property type="match status" value="1"/>
</dbReference>
<evidence type="ECO:0000313" key="3">
    <source>
        <dbReference type="EMBL" id="CAB4730095.1"/>
    </source>
</evidence>
<evidence type="ECO:0000313" key="6">
    <source>
        <dbReference type="EMBL" id="CAB4975251.1"/>
    </source>
</evidence>
<sequence>MGTDLSHDHVPVLDRFRLTDKVAVVTGAGKGIGAAIAVSLAEAGADVALVARTESDLNEVATAVRATGRRALVFPADLNDLSVLPVLLDQIVAEFGGLDIVVNNAGGSPSYPFLETRVEHLEGSFHFNVSATFELSRLAVPLLLERGGGSIINISSVAGTKTTRGGLVHGTLKAAVSHMTKMMAQDLAPRIRVNAVLPGAIETAALARLLGRLDPSVRDTMIERTPMRRNGAPDDIAPMVVYLASPAASWITGKLYDIDGNASADLIPKAIPDL</sequence>
<dbReference type="NCBIfam" id="NF005559">
    <property type="entry name" value="PRK07231.1"/>
    <property type="match status" value="1"/>
</dbReference>
<gene>
    <name evidence="3" type="ORF">UFOPK2754_00416</name>
    <name evidence="4" type="ORF">UFOPK3139_00067</name>
    <name evidence="5" type="ORF">UFOPK3543_01705</name>
    <name evidence="6" type="ORF">UFOPK3967_00012</name>
</gene>
<dbReference type="PRINTS" id="PR00080">
    <property type="entry name" value="SDRFAMILY"/>
</dbReference>
<evidence type="ECO:0000313" key="4">
    <source>
        <dbReference type="EMBL" id="CAB4812261.1"/>
    </source>
</evidence>
<accession>A0A6J7M3G3</accession>